<reference evidence="3" key="1">
    <citation type="submission" date="2017-07" db="EMBL/GenBank/DDBJ databases">
        <title>Comparative genome mining reveals phylogenetic distribution patterns of secondary metabolites in Amycolatopsis.</title>
        <authorList>
            <person name="Adamek M."/>
            <person name="Alanjary M."/>
            <person name="Sales-Ortells H."/>
            <person name="Goodfellow M."/>
            <person name="Bull A.T."/>
            <person name="Kalinowski J."/>
            <person name="Ziemert N."/>
        </authorList>
    </citation>
    <scope>NUCLEOTIDE SEQUENCE [LARGE SCALE GENOMIC DNA]</scope>
    <source>
        <strain evidence="3">H5</strain>
    </source>
</reference>
<feature type="region of interest" description="Disordered" evidence="1">
    <location>
        <begin position="1"/>
        <end position="24"/>
    </location>
</feature>
<gene>
    <name evidence="2" type="ORF">CF165_43855</name>
</gene>
<dbReference type="Proteomes" id="UP000215199">
    <property type="component" value="Unassembled WGS sequence"/>
</dbReference>
<proteinExistence type="predicted"/>
<keyword evidence="3" id="KW-1185">Reference proteome</keyword>
<organism evidence="2 3">
    <name type="scientific">Amycolatopsis vastitatis</name>
    <dbReference type="NCBI Taxonomy" id="1905142"/>
    <lineage>
        <taxon>Bacteria</taxon>
        <taxon>Bacillati</taxon>
        <taxon>Actinomycetota</taxon>
        <taxon>Actinomycetes</taxon>
        <taxon>Pseudonocardiales</taxon>
        <taxon>Pseudonocardiaceae</taxon>
        <taxon>Amycolatopsis</taxon>
    </lineage>
</organism>
<dbReference type="Pfam" id="PF07617">
    <property type="entry name" value="DUF1579"/>
    <property type="match status" value="1"/>
</dbReference>
<evidence type="ECO:0000313" key="3">
    <source>
        <dbReference type="Proteomes" id="UP000215199"/>
    </source>
</evidence>
<evidence type="ECO:0000256" key="1">
    <source>
        <dbReference type="SAM" id="MobiDB-lite"/>
    </source>
</evidence>
<comment type="caution">
    <text evidence="2">The sequence shown here is derived from an EMBL/GenBank/DDBJ whole genome shotgun (WGS) entry which is preliminary data.</text>
</comment>
<protein>
    <submittedName>
        <fullName evidence="2">DUF1579 domain-containing protein</fullName>
    </submittedName>
</protein>
<dbReference type="OrthoDB" id="7186376at2"/>
<sequence>MRASLAHRQAPVETETTMDMPSLGPAHDALKTFVGDWTGTEELAASPWAPASTAHADCEYRLALNGFALIQQYRQRRADGSEFLGHNVFTADPRTGETLWYGFDSYGFPPESPARGTWSGATLTLEKQTARGVARHRLTPDGDALTHEIDVKLGDDRDFSPFLRARYTRKTG</sequence>
<name>A0A229SMC4_9PSEU</name>
<accession>A0A229SMC4</accession>
<evidence type="ECO:0000313" key="2">
    <source>
        <dbReference type="EMBL" id="OXM60167.1"/>
    </source>
</evidence>
<dbReference type="EMBL" id="NMUL01000065">
    <property type="protein sequence ID" value="OXM60167.1"/>
    <property type="molecule type" value="Genomic_DNA"/>
</dbReference>
<dbReference type="InterPro" id="IPR011473">
    <property type="entry name" value="DUF1579"/>
</dbReference>
<dbReference type="AlphaFoldDB" id="A0A229SMC4"/>